<reference evidence="2" key="1">
    <citation type="submission" date="2020-10" db="EMBL/GenBank/DDBJ databases">
        <title>Chromosome-scale genome assembly of the Allis shad, Alosa alosa.</title>
        <authorList>
            <person name="Margot Z."/>
            <person name="Christophe K."/>
            <person name="Cabau C."/>
            <person name="Louis A."/>
            <person name="Berthelot C."/>
            <person name="Parey E."/>
            <person name="Roest Crollius H."/>
            <person name="Montfort J."/>
            <person name="Robinson-Rechavi M."/>
            <person name="Bucao C."/>
            <person name="Bouchez O."/>
            <person name="Gislard M."/>
            <person name="Lluch J."/>
            <person name="Milhes M."/>
            <person name="Lampietro C."/>
            <person name="Lopez Roques C."/>
            <person name="Donnadieu C."/>
            <person name="Braasch I."/>
            <person name="Desvignes T."/>
            <person name="Postlethwait J."/>
            <person name="Bobe J."/>
            <person name="Guiguen Y."/>
        </authorList>
    </citation>
    <scope>NUCLEOTIDE SEQUENCE</scope>
    <source>
        <strain evidence="2">M-15738</strain>
        <tissue evidence="2">Blood</tissue>
    </source>
</reference>
<comment type="caution">
    <text evidence="2">The sequence shown here is derived from an EMBL/GenBank/DDBJ whole genome shotgun (WGS) entry which is preliminary data.</text>
</comment>
<evidence type="ECO:0000313" key="2">
    <source>
        <dbReference type="EMBL" id="KAG5270482.1"/>
    </source>
</evidence>
<protein>
    <submittedName>
        <fullName evidence="2">Uncharacterized protein</fullName>
    </submittedName>
</protein>
<feature type="region of interest" description="Disordered" evidence="1">
    <location>
        <begin position="1"/>
        <end position="60"/>
    </location>
</feature>
<evidence type="ECO:0000313" key="3">
    <source>
        <dbReference type="Proteomes" id="UP000823561"/>
    </source>
</evidence>
<feature type="compositionally biased region" description="Polar residues" evidence="1">
    <location>
        <begin position="292"/>
        <end position="301"/>
    </location>
</feature>
<accession>A0AAV6G8P3</accession>
<feature type="compositionally biased region" description="Low complexity" evidence="1">
    <location>
        <begin position="16"/>
        <end position="41"/>
    </location>
</feature>
<feature type="region of interest" description="Disordered" evidence="1">
    <location>
        <begin position="251"/>
        <end position="301"/>
    </location>
</feature>
<feature type="compositionally biased region" description="Low complexity" evidence="1">
    <location>
        <begin position="264"/>
        <end position="291"/>
    </location>
</feature>
<feature type="compositionally biased region" description="Basic residues" evidence="1">
    <location>
        <begin position="1"/>
        <end position="11"/>
    </location>
</feature>
<proteinExistence type="predicted"/>
<sequence>MEGRKETKKMKHLEEPLSADSDSSLSELFNGATSSSSSSSSPPHMVRTSKKAQQFPSPSPLPPSSPCWICCLPKTLDTGHASFQGRSYCEVEDGSRGRTAQQWLEEKQWLKEKHWLEVELPKIEQEAAEMYGSSTCCICGHVLTLETGHASFQGHSYCEREAGPDGKTARQWLEEQQASAAAVDGPTPMVAVEPVISAAEPASFQADRPTLTLNLTIPLNITINLTLPSSASASSFSTSATPQTATATLSFSATPSTSVDADVTPSTATTSPAAATTASASTSSASNSATTQNRLNSCGDT</sequence>
<dbReference type="Proteomes" id="UP000823561">
    <property type="component" value="Chromosome 14"/>
</dbReference>
<organism evidence="2 3">
    <name type="scientific">Alosa alosa</name>
    <name type="common">allis shad</name>
    <dbReference type="NCBI Taxonomy" id="278164"/>
    <lineage>
        <taxon>Eukaryota</taxon>
        <taxon>Metazoa</taxon>
        <taxon>Chordata</taxon>
        <taxon>Craniata</taxon>
        <taxon>Vertebrata</taxon>
        <taxon>Euteleostomi</taxon>
        <taxon>Actinopterygii</taxon>
        <taxon>Neopterygii</taxon>
        <taxon>Teleostei</taxon>
        <taxon>Clupei</taxon>
        <taxon>Clupeiformes</taxon>
        <taxon>Clupeoidei</taxon>
        <taxon>Clupeidae</taxon>
        <taxon>Alosa</taxon>
    </lineage>
</organism>
<name>A0AAV6G8P3_9TELE</name>
<keyword evidence="3" id="KW-1185">Reference proteome</keyword>
<dbReference type="EMBL" id="JADWDJ010000014">
    <property type="protein sequence ID" value="KAG5270482.1"/>
    <property type="molecule type" value="Genomic_DNA"/>
</dbReference>
<dbReference type="AlphaFoldDB" id="A0AAV6G8P3"/>
<evidence type="ECO:0000256" key="1">
    <source>
        <dbReference type="SAM" id="MobiDB-lite"/>
    </source>
</evidence>
<gene>
    <name evidence="2" type="ORF">AALO_G00193120</name>
</gene>